<dbReference type="KEGG" id="prn:BW723_03740"/>
<dbReference type="PANTHER" id="PTHR30146">
    <property type="entry name" value="LACI-RELATED TRANSCRIPTIONAL REPRESSOR"/>
    <property type="match status" value="1"/>
</dbReference>
<organism evidence="5 6">
    <name type="scientific">Polaribacter reichenbachii</name>
    <dbReference type="NCBI Taxonomy" id="996801"/>
    <lineage>
        <taxon>Bacteria</taxon>
        <taxon>Pseudomonadati</taxon>
        <taxon>Bacteroidota</taxon>
        <taxon>Flavobacteriia</taxon>
        <taxon>Flavobacteriales</taxon>
        <taxon>Flavobacteriaceae</taxon>
    </lineage>
</organism>
<dbReference type="InterPro" id="IPR000843">
    <property type="entry name" value="HTH_LacI"/>
</dbReference>
<dbReference type="PROSITE" id="PS50932">
    <property type="entry name" value="HTH_LACI_2"/>
    <property type="match status" value="1"/>
</dbReference>
<dbReference type="EMBL" id="LSFL01000035">
    <property type="protein sequence ID" value="OBY63522.1"/>
    <property type="molecule type" value="Genomic_DNA"/>
</dbReference>
<dbReference type="SUPFAM" id="SSF53822">
    <property type="entry name" value="Periplasmic binding protein-like I"/>
    <property type="match status" value="1"/>
</dbReference>
<dbReference type="PROSITE" id="PS00356">
    <property type="entry name" value="HTH_LACI_1"/>
    <property type="match status" value="1"/>
</dbReference>
<keyword evidence="1" id="KW-0805">Transcription regulation</keyword>
<dbReference type="PANTHER" id="PTHR30146:SF144">
    <property type="entry name" value="LACI-FAMILY TRANSCRIPTION REGULATOR"/>
    <property type="match status" value="1"/>
</dbReference>
<comment type="caution">
    <text evidence="5">The sequence shown here is derived from an EMBL/GenBank/DDBJ whole genome shotgun (WGS) entry which is preliminary data.</text>
</comment>
<gene>
    <name evidence="5" type="ORF">LPB301_11965</name>
</gene>
<proteinExistence type="predicted"/>
<reference evidence="6" key="1">
    <citation type="submission" date="2016-02" db="EMBL/GenBank/DDBJ databases">
        <title>Paenibacillus sp. LPB0068, isolated from Crassostrea gigas.</title>
        <authorList>
            <person name="Shin S.-K."/>
            <person name="Yi H."/>
        </authorList>
    </citation>
    <scope>NUCLEOTIDE SEQUENCE [LARGE SCALE GENOMIC DNA]</scope>
    <source>
        <strain evidence="6">KCTC 23969</strain>
    </source>
</reference>
<evidence type="ECO:0000256" key="2">
    <source>
        <dbReference type="ARBA" id="ARBA00023125"/>
    </source>
</evidence>
<dbReference type="Pfam" id="PF13407">
    <property type="entry name" value="Peripla_BP_4"/>
    <property type="match status" value="1"/>
</dbReference>
<sequence>MITIKDIAREANVSEGTVDRVIHNRSGVSKKTEAKIRKILDHYNFKVNPVARALATKKKHSIAVLIPNYNKIDYFWKSPYDGIYKARDEVYNFGVEVNCFSYDQYNQESFYAALKNILDIKPSAVVIVPNFYEETKIIVTELEKSKIPYVFLNIDINGFNNLTYIGQNSYTAGYVAGKLMHLKNYKISNFLIIQSKYNITKNNTVSDRIKGFNDFFIKNNINSNIKTLRIKDMINSSETKEIINSYLMSCNNLKGIFVPSSRIHIAVDCMEKKYLKQLDLIGFDDIPENKRCLNNDSVSFIISQRSFDQGYKSIHILTDYLIYNKKPNNKVYLPIDILIKENIN</sequence>
<dbReference type="CDD" id="cd01392">
    <property type="entry name" value="HTH_LacI"/>
    <property type="match status" value="1"/>
</dbReference>
<dbReference type="Pfam" id="PF00356">
    <property type="entry name" value="LacI"/>
    <property type="match status" value="1"/>
</dbReference>
<dbReference type="InterPro" id="IPR010982">
    <property type="entry name" value="Lambda_DNA-bd_dom_sf"/>
</dbReference>
<dbReference type="Gene3D" id="3.40.50.2300">
    <property type="match status" value="2"/>
</dbReference>
<evidence type="ECO:0000256" key="3">
    <source>
        <dbReference type="ARBA" id="ARBA00023163"/>
    </source>
</evidence>
<keyword evidence="6" id="KW-1185">Reference proteome</keyword>
<dbReference type="Gene3D" id="1.10.260.40">
    <property type="entry name" value="lambda repressor-like DNA-binding domains"/>
    <property type="match status" value="1"/>
</dbReference>
<dbReference type="InterPro" id="IPR025997">
    <property type="entry name" value="SBP_2_dom"/>
</dbReference>
<dbReference type="GO" id="GO:0000976">
    <property type="term" value="F:transcription cis-regulatory region binding"/>
    <property type="evidence" value="ECO:0007669"/>
    <property type="project" value="TreeGrafter"/>
</dbReference>
<dbReference type="STRING" id="996801.BW723_03740"/>
<evidence type="ECO:0000313" key="5">
    <source>
        <dbReference type="EMBL" id="OBY63522.1"/>
    </source>
</evidence>
<protein>
    <recommendedName>
        <fullName evidence="4">HTH lacI-type domain-containing protein</fullName>
    </recommendedName>
</protein>
<keyword evidence="2" id="KW-0238">DNA-binding</keyword>
<dbReference type="Proteomes" id="UP000092612">
    <property type="component" value="Unassembled WGS sequence"/>
</dbReference>
<evidence type="ECO:0000313" key="6">
    <source>
        <dbReference type="Proteomes" id="UP000092612"/>
    </source>
</evidence>
<dbReference type="AlphaFoldDB" id="A0A1B8TVB9"/>
<dbReference type="OrthoDB" id="628703at2"/>
<dbReference type="SMART" id="SM00354">
    <property type="entry name" value="HTH_LACI"/>
    <property type="match status" value="1"/>
</dbReference>
<dbReference type="GO" id="GO:0003700">
    <property type="term" value="F:DNA-binding transcription factor activity"/>
    <property type="evidence" value="ECO:0007669"/>
    <property type="project" value="TreeGrafter"/>
</dbReference>
<feature type="domain" description="HTH lacI-type" evidence="4">
    <location>
        <begin position="2"/>
        <end position="56"/>
    </location>
</feature>
<keyword evidence="3" id="KW-0804">Transcription</keyword>
<dbReference type="InterPro" id="IPR028082">
    <property type="entry name" value="Peripla_BP_I"/>
</dbReference>
<evidence type="ECO:0000259" key="4">
    <source>
        <dbReference type="PROSITE" id="PS50932"/>
    </source>
</evidence>
<dbReference type="RefSeq" id="WP_068362099.1">
    <property type="nucleotide sequence ID" value="NZ_CP019337.1"/>
</dbReference>
<name>A0A1B8TVB9_9FLAO</name>
<dbReference type="SUPFAM" id="SSF47413">
    <property type="entry name" value="lambda repressor-like DNA-binding domains"/>
    <property type="match status" value="1"/>
</dbReference>
<evidence type="ECO:0000256" key="1">
    <source>
        <dbReference type="ARBA" id="ARBA00023015"/>
    </source>
</evidence>
<accession>A0A1B8TVB9</accession>